<name>A0A2T7CMJ7_9POAL</name>
<accession>A0A2T7CMJ7</accession>
<dbReference type="AlphaFoldDB" id="A0A2T7CMJ7"/>
<proteinExistence type="predicted"/>
<sequence>MHNPVIHGEGLSLASQEEISLVAAASSIASTLPLSPLRVCNYGSLRAAAAAAPIGRSPGVSVTAQQRPLPLAIVAPSHSRPHRLSCQAVWIHSNPPPAGR</sequence>
<dbReference type="Proteomes" id="UP000244336">
    <property type="component" value="Chromosome 8"/>
</dbReference>
<keyword evidence="2" id="KW-1185">Reference proteome</keyword>
<dbReference type="Gramene" id="PUZ44473">
    <property type="protein sequence ID" value="PUZ44473"/>
    <property type="gene ID" value="GQ55_8G103100"/>
</dbReference>
<gene>
    <name evidence="1" type="ORF">GQ55_8G103100</name>
</gene>
<evidence type="ECO:0000313" key="1">
    <source>
        <dbReference type="EMBL" id="PUZ44473.1"/>
    </source>
</evidence>
<dbReference type="EMBL" id="CM009756">
    <property type="protein sequence ID" value="PUZ44473.1"/>
    <property type="molecule type" value="Genomic_DNA"/>
</dbReference>
<reference evidence="1 2" key="1">
    <citation type="submission" date="2018-04" db="EMBL/GenBank/DDBJ databases">
        <title>WGS assembly of Panicum hallii var. hallii HAL2.</title>
        <authorList>
            <person name="Lovell J."/>
            <person name="Jenkins J."/>
            <person name="Lowry D."/>
            <person name="Mamidi S."/>
            <person name="Sreedasyam A."/>
            <person name="Weng X."/>
            <person name="Barry K."/>
            <person name="Bonette J."/>
            <person name="Campitelli B."/>
            <person name="Daum C."/>
            <person name="Gordon S."/>
            <person name="Gould B."/>
            <person name="Lipzen A."/>
            <person name="MacQueen A."/>
            <person name="Palacio-Mejia J."/>
            <person name="Plott C."/>
            <person name="Shakirov E."/>
            <person name="Shu S."/>
            <person name="Yoshinaga Y."/>
            <person name="Zane M."/>
            <person name="Rokhsar D."/>
            <person name="Grimwood J."/>
            <person name="Schmutz J."/>
            <person name="Juenger T."/>
        </authorList>
    </citation>
    <scope>NUCLEOTIDE SEQUENCE [LARGE SCALE GENOMIC DNA]</scope>
    <source>
        <strain evidence="2">cv. HAL2</strain>
    </source>
</reference>
<organism evidence="1 2">
    <name type="scientific">Panicum hallii var. hallii</name>
    <dbReference type="NCBI Taxonomy" id="1504633"/>
    <lineage>
        <taxon>Eukaryota</taxon>
        <taxon>Viridiplantae</taxon>
        <taxon>Streptophyta</taxon>
        <taxon>Embryophyta</taxon>
        <taxon>Tracheophyta</taxon>
        <taxon>Spermatophyta</taxon>
        <taxon>Magnoliopsida</taxon>
        <taxon>Liliopsida</taxon>
        <taxon>Poales</taxon>
        <taxon>Poaceae</taxon>
        <taxon>PACMAD clade</taxon>
        <taxon>Panicoideae</taxon>
        <taxon>Panicodae</taxon>
        <taxon>Paniceae</taxon>
        <taxon>Panicinae</taxon>
        <taxon>Panicum</taxon>
        <taxon>Panicum sect. Panicum</taxon>
    </lineage>
</organism>
<protein>
    <submittedName>
        <fullName evidence="1">Uncharacterized protein</fullName>
    </submittedName>
</protein>
<evidence type="ECO:0000313" key="2">
    <source>
        <dbReference type="Proteomes" id="UP000244336"/>
    </source>
</evidence>